<proteinExistence type="predicted"/>
<feature type="compositionally biased region" description="Basic residues" evidence="1">
    <location>
        <begin position="10"/>
        <end position="20"/>
    </location>
</feature>
<gene>
    <name evidence="2" type="ORF">I6H06_09930</name>
</gene>
<evidence type="ECO:0000313" key="2">
    <source>
        <dbReference type="EMBL" id="QPQ89913.1"/>
    </source>
</evidence>
<dbReference type="SUPFAM" id="SSF51735">
    <property type="entry name" value="NAD(P)-binding Rossmann-fold domains"/>
    <property type="match status" value="1"/>
</dbReference>
<dbReference type="InterPro" id="IPR023401">
    <property type="entry name" value="ODC_N"/>
</dbReference>
<sequence length="480" mass="52466">MPRCAANSPTRRRRHRRPPRRSPERAPSRAIEAAAAQRAPVNPYSPPNMNTDRFADLSAEKKALLLQRLTAMKRETAATPAALREAVTPHLSVDRRPLLSLYAAGELEPVDAVAVGCLSDRLLRQNPQLDTRHFTHALCHDLPIFANVRTLAAGRIASVILPRFYSQIYLDQSDIVRLVRQCQSLAKVLGARMVSLTGLIPSATDYGRAVPEDDALPPVTTGHATTTSAVVLSVRRLLATAGRRLEDETLAFIGLGSIGSSTLRLLLSVLPHPRRLILCDIYQKREYVERLMQEVRDELGFRGELSFHHESRGVAPQAYEATLIVGATNAPDVVEVSRLRPGTLIVDDSDPHCFNPEQAIARLEAHGDILFSEGGALAAPAPFEHLAYIPTEFAQQLPVDTTPGTERRITGCVLSSLLSAARHYPSTRGDVKLADALAHYRGLCDEGFDAAPLHCGHYAIAQERVDAFVANHSAHALKLA</sequence>
<accession>A0AAP9XWH6</accession>
<evidence type="ECO:0000256" key="1">
    <source>
        <dbReference type="SAM" id="MobiDB-lite"/>
    </source>
</evidence>
<dbReference type="EMBL" id="CP065600">
    <property type="protein sequence ID" value="QPQ89913.1"/>
    <property type="molecule type" value="Genomic_DNA"/>
</dbReference>
<dbReference type="Gene3D" id="3.40.50.720">
    <property type="entry name" value="NAD(P)-binding Rossmann-like Domain"/>
    <property type="match status" value="1"/>
</dbReference>
<dbReference type="Gene3D" id="3.30.1780.10">
    <property type="entry name" value="ornithine cyclodeaminase, domain 1"/>
    <property type="match status" value="1"/>
</dbReference>
<feature type="region of interest" description="Disordered" evidence="1">
    <location>
        <begin position="1"/>
        <end position="47"/>
    </location>
</feature>
<feature type="compositionally biased region" description="Low complexity" evidence="1">
    <location>
        <begin position="28"/>
        <end position="40"/>
    </location>
</feature>
<protein>
    <submittedName>
        <fullName evidence="2">Amino acid adenylation protein</fullName>
    </submittedName>
</protein>
<reference evidence="2 3" key="1">
    <citation type="submission" date="2020-12" db="EMBL/GenBank/DDBJ databases">
        <title>FDA dAtabase for Regulatory Grade micrObial Sequences (FDA-ARGOS): Supporting development and validation of Infectious Disease Dx tests.</title>
        <authorList>
            <person name="Minogue T."/>
            <person name="Wolcott M."/>
            <person name="Wasieloski L."/>
            <person name="Aguilar W."/>
            <person name="Moore D."/>
            <person name="Jaissle J."/>
            <person name="Tallon L."/>
            <person name="Sadzewicz L."/>
            <person name="Zhao X."/>
            <person name="Boylan J."/>
            <person name="Ott S."/>
            <person name="Bowen H."/>
            <person name="Vavikolanu K."/>
            <person name="Mehta A."/>
            <person name="Aluvathingal J."/>
            <person name="Nadendla S."/>
            <person name="Yan Y."/>
            <person name="Sichtig H."/>
        </authorList>
    </citation>
    <scope>NUCLEOTIDE SEQUENCE [LARGE SCALE GENOMIC DNA]</scope>
    <source>
        <strain evidence="2 3">FDAARGOS_949</strain>
    </source>
</reference>
<organism evidence="2 3">
    <name type="scientific">Burkholderia glumae</name>
    <name type="common">Pseudomonas glumae</name>
    <dbReference type="NCBI Taxonomy" id="337"/>
    <lineage>
        <taxon>Bacteria</taxon>
        <taxon>Pseudomonadati</taxon>
        <taxon>Pseudomonadota</taxon>
        <taxon>Betaproteobacteria</taxon>
        <taxon>Burkholderiales</taxon>
        <taxon>Burkholderiaceae</taxon>
        <taxon>Burkholderia</taxon>
    </lineage>
</organism>
<dbReference type="Proteomes" id="UP000594892">
    <property type="component" value="Chromosome 1"/>
</dbReference>
<dbReference type="AlphaFoldDB" id="A0AAP9XWH6"/>
<evidence type="ECO:0000313" key="3">
    <source>
        <dbReference type="Proteomes" id="UP000594892"/>
    </source>
</evidence>
<dbReference type="InterPro" id="IPR036291">
    <property type="entry name" value="NAD(P)-bd_dom_sf"/>
</dbReference>
<name>A0AAP9XWH6_BURGL</name>